<dbReference type="InterPro" id="IPR006140">
    <property type="entry name" value="D-isomer_DH_NAD-bd"/>
</dbReference>
<dbReference type="PANTHER" id="PTHR43333">
    <property type="entry name" value="2-HACID_DH_C DOMAIN-CONTAINING PROTEIN"/>
    <property type="match status" value="1"/>
</dbReference>
<dbReference type="Pfam" id="PF02826">
    <property type="entry name" value="2-Hacid_dh_C"/>
    <property type="match status" value="1"/>
</dbReference>
<dbReference type="Pfam" id="PF00389">
    <property type="entry name" value="2-Hacid_dh"/>
    <property type="match status" value="1"/>
</dbReference>
<reference evidence="7" key="1">
    <citation type="journal article" date="2014" name="Int. J. Syst. Evol. Microbiol.">
        <title>Complete genome sequence of Corynebacterium casei LMG S-19264T (=DSM 44701T), isolated from a smear-ripened cheese.</title>
        <authorList>
            <consortium name="US DOE Joint Genome Institute (JGI-PGF)"/>
            <person name="Walter F."/>
            <person name="Albersmeier A."/>
            <person name="Kalinowski J."/>
            <person name="Ruckert C."/>
        </authorList>
    </citation>
    <scope>NUCLEOTIDE SEQUENCE</scope>
    <source>
        <strain evidence="7">CGMCC 1.3617</strain>
    </source>
</reference>
<dbReference type="GO" id="GO:0016616">
    <property type="term" value="F:oxidoreductase activity, acting on the CH-OH group of donors, NAD or NADP as acceptor"/>
    <property type="evidence" value="ECO:0007669"/>
    <property type="project" value="InterPro"/>
</dbReference>
<dbReference type="Gene3D" id="3.40.50.720">
    <property type="entry name" value="NAD(P)-binding Rossmann-like Domain"/>
    <property type="match status" value="2"/>
</dbReference>
<comment type="caution">
    <text evidence="7">The sequence shown here is derived from an EMBL/GenBank/DDBJ whole genome shotgun (WGS) entry which is preliminary data.</text>
</comment>
<keyword evidence="8" id="KW-1185">Reference proteome</keyword>
<accession>A0A917KEI2</accession>
<dbReference type="RefSeq" id="WP_188966224.1">
    <property type="nucleotide sequence ID" value="NZ_BMKW01000003.1"/>
</dbReference>
<keyword evidence="2 4" id="KW-0560">Oxidoreductase</keyword>
<dbReference type="Proteomes" id="UP000661507">
    <property type="component" value="Unassembled WGS sequence"/>
</dbReference>
<dbReference type="PANTHER" id="PTHR43333:SF1">
    <property type="entry name" value="D-ISOMER SPECIFIC 2-HYDROXYACID DEHYDROGENASE NAD-BINDING DOMAIN-CONTAINING PROTEIN"/>
    <property type="match status" value="1"/>
</dbReference>
<evidence type="ECO:0000259" key="5">
    <source>
        <dbReference type="Pfam" id="PF00389"/>
    </source>
</evidence>
<dbReference type="FunFam" id="3.40.50.720:FF:000203">
    <property type="entry name" value="D-3-phosphoglycerate dehydrogenase (SerA)"/>
    <property type="match status" value="1"/>
</dbReference>
<evidence type="ECO:0000256" key="4">
    <source>
        <dbReference type="RuleBase" id="RU003719"/>
    </source>
</evidence>
<dbReference type="AlphaFoldDB" id="A0A917KEI2"/>
<evidence type="ECO:0000313" key="8">
    <source>
        <dbReference type="Proteomes" id="UP000661507"/>
    </source>
</evidence>
<reference evidence="7" key="2">
    <citation type="submission" date="2020-09" db="EMBL/GenBank/DDBJ databases">
        <authorList>
            <person name="Sun Q."/>
            <person name="Zhou Y."/>
        </authorList>
    </citation>
    <scope>NUCLEOTIDE SEQUENCE</scope>
    <source>
        <strain evidence="7">CGMCC 1.3617</strain>
    </source>
</reference>
<evidence type="ECO:0000256" key="3">
    <source>
        <dbReference type="ARBA" id="ARBA00023027"/>
    </source>
</evidence>
<dbReference type="SUPFAM" id="SSF52283">
    <property type="entry name" value="Formate/glycerate dehydrogenase catalytic domain-like"/>
    <property type="match status" value="1"/>
</dbReference>
<feature type="domain" description="D-isomer specific 2-hydroxyacid dehydrogenase catalytic" evidence="5">
    <location>
        <begin position="30"/>
        <end position="313"/>
    </location>
</feature>
<protein>
    <submittedName>
        <fullName evidence="7">3-phosphoglycerate dehydrogenase</fullName>
    </submittedName>
</protein>
<dbReference type="CDD" id="cd05300">
    <property type="entry name" value="2-Hacid_dh_1"/>
    <property type="match status" value="1"/>
</dbReference>
<evidence type="ECO:0000256" key="1">
    <source>
        <dbReference type="ARBA" id="ARBA00005854"/>
    </source>
</evidence>
<dbReference type="GO" id="GO:0051287">
    <property type="term" value="F:NAD binding"/>
    <property type="evidence" value="ECO:0007669"/>
    <property type="project" value="InterPro"/>
</dbReference>
<dbReference type="InterPro" id="IPR006139">
    <property type="entry name" value="D-isomer_2_OHA_DH_cat_dom"/>
</dbReference>
<sequence>MLPPSDQLTVCFAHVAYRFGDRFAPRNTGIRFIEARSREELDATIAQADVLVCSGMWRNDLPKIAPKLRFVQSCSAGTDQYDRDVLKAAGIRLASGQGINANAVSEHAIALMLALLRRIPEARDNQAKRVWRGMQGDFAKREDEAGGKTAVVVGLGRIGGRIARLCKAFGMKVIGVRQNVAGGAEGADEVHSFRDLATVLPRADFLILACPLTDETRGLVNAAALAAMKPTAQIINVARGRVIDEPALIATLQAGGIVGAALDVTADEPLPADSPLWAMPNVLVTPHTGGETHMYEDNVLDFMVENVGRLQRGETALVNQIV</sequence>
<gene>
    <name evidence="7" type="ORF">GCM10011320_13920</name>
</gene>
<dbReference type="InterPro" id="IPR036291">
    <property type="entry name" value="NAD(P)-bd_dom_sf"/>
</dbReference>
<dbReference type="SUPFAM" id="SSF51735">
    <property type="entry name" value="NAD(P)-binding Rossmann-fold domains"/>
    <property type="match status" value="1"/>
</dbReference>
<organism evidence="7 8">
    <name type="scientific">Neoroseomonas lacus</name>
    <dbReference type="NCBI Taxonomy" id="287609"/>
    <lineage>
        <taxon>Bacteria</taxon>
        <taxon>Pseudomonadati</taxon>
        <taxon>Pseudomonadota</taxon>
        <taxon>Alphaproteobacteria</taxon>
        <taxon>Acetobacterales</taxon>
        <taxon>Acetobacteraceae</taxon>
        <taxon>Neoroseomonas</taxon>
    </lineage>
</organism>
<feature type="domain" description="D-isomer specific 2-hydroxyacid dehydrogenase NAD-binding" evidence="6">
    <location>
        <begin position="109"/>
        <end position="289"/>
    </location>
</feature>
<proteinExistence type="inferred from homology"/>
<evidence type="ECO:0000256" key="2">
    <source>
        <dbReference type="ARBA" id="ARBA00023002"/>
    </source>
</evidence>
<dbReference type="EMBL" id="BMKW01000003">
    <property type="protein sequence ID" value="GGJ08148.1"/>
    <property type="molecule type" value="Genomic_DNA"/>
</dbReference>
<keyword evidence="3" id="KW-0520">NAD</keyword>
<evidence type="ECO:0000259" key="6">
    <source>
        <dbReference type="Pfam" id="PF02826"/>
    </source>
</evidence>
<comment type="similarity">
    <text evidence="1 4">Belongs to the D-isomer specific 2-hydroxyacid dehydrogenase family.</text>
</comment>
<evidence type="ECO:0000313" key="7">
    <source>
        <dbReference type="EMBL" id="GGJ08148.1"/>
    </source>
</evidence>
<name>A0A917KEI2_9PROT</name>